<reference evidence="1" key="1">
    <citation type="journal article" date="2022" name="Int. J. Mol. Sci.">
        <title>Draft Genome of Tanacetum Coccineum: Genomic Comparison of Closely Related Tanacetum-Family Plants.</title>
        <authorList>
            <person name="Yamashiro T."/>
            <person name="Shiraishi A."/>
            <person name="Nakayama K."/>
            <person name="Satake H."/>
        </authorList>
    </citation>
    <scope>NUCLEOTIDE SEQUENCE</scope>
</reference>
<keyword evidence="2" id="KW-1185">Reference proteome</keyword>
<accession>A0ABQ5HIJ1</accession>
<name>A0ABQ5HIJ1_9ASTR</name>
<organism evidence="1 2">
    <name type="scientific">Tanacetum coccineum</name>
    <dbReference type="NCBI Taxonomy" id="301880"/>
    <lineage>
        <taxon>Eukaryota</taxon>
        <taxon>Viridiplantae</taxon>
        <taxon>Streptophyta</taxon>
        <taxon>Embryophyta</taxon>
        <taxon>Tracheophyta</taxon>
        <taxon>Spermatophyta</taxon>
        <taxon>Magnoliopsida</taxon>
        <taxon>eudicotyledons</taxon>
        <taxon>Gunneridae</taxon>
        <taxon>Pentapetalae</taxon>
        <taxon>asterids</taxon>
        <taxon>campanulids</taxon>
        <taxon>Asterales</taxon>
        <taxon>Asteraceae</taxon>
        <taxon>Asteroideae</taxon>
        <taxon>Anthemideae</taxon>
        <taxon>Anthemidinae</taxon>
        <taxon>Tanacetum</taxon>
    </lineage>
</organism>
<evidence type="ECO:0000313" key="2">
    <source>
        <dbReference type="Proteomes" id="UP001151760"/>
    </source>
</evidence>
<dbReference type="Proteomes" id="UP001151760">
    <property type="component" value="Unassembled WGS sequence"/>
</dbReference>
<sequence length="94" mass="10336">MLLLLTLPSMSLALIKEVKNVNRVAEIHALIDEKRIVVSEATIRSALQFGDERGVECLPNSTIFEEIARMSAKTTTWNEFSSTVASAIICLATN</sequence>
<protein>
    <submittedName>
        <fullName evidence="1">Uncharacterized protein</fullName>
    </submittedName>
</protein>
<proteinExistence type="predicted"/>
<comment type="caution">
    <text evidence="1">The sequence shown here is derived from an EMBL/GenBank/DDBJ whole genome shotgun (WGS) entry which is preliminary data.</text>
</comment>
<evidence type="ECO:0000313" key="1">
    <source>
        <dbReference type="EMBL" id="GJT87651.1"/>
    </source>
</evidence>
<gene>
    <name evidence="1" type="ORF">Tco_1069368</name>
</gene>
<dbReference type="EMBL" id="BQNB010019656">
    <property type="protein sequence ID" value="GJT87651.1"/>
    <property type="molecule type" value="Genomic_DNA"/>
</dbReference>
<reference evidence="1" key="2">
    <citation type="submission" date="2022-01" db="EMBL/GenBank/DDBJ databases">
        <authorList>
            <person name="Yamashiro T."/>
            <person name="Shiraishi A."/>
            <person name="Satake H."/>
            <person name="Nakayama K."/>
        </authorList>
    </citation>
    <scope>NUCLEOTIDE SEQUENCE</scope>
</reference>